<gene>
    <name evidence="2" type="ORF">AVDCRST_MAG49-776</name>
</gene>
<feature type="region of interest" description="Disordered" evidence="1">
    <location>
        <begin position="1"/>
        <end position="72"/>
    </location>
</feature>
<evidence type="ECO:0000313" key="2">
    <source>
        <dbReference type="EMBL" id="CAA9540288.1"/>
    </source>
</evidence>
<dbReference type="AlphaFoldDB" id="A0A6J4U484"/>
<sequence length="72" mass="7847">MQPHLVHVSSTSGRWQRVPATRVTAPGEGSIPRSETVSRSRISTVRGPESTVGWTRRPGTQQQPGRGSSLRL</sequence>
<evidence type="ECO:0000256" key="1">
    <source>
        <dbReference type="SAM" id="MobiDB-lite"/>
    </source>
</evidence>
<reference evidence="2" key="1">
    <citation type="submission" date="2020-02" db="EMBL/GenBank/DDBJ databases">
        <authorList>
            <person name="Meier V. D."/>
        </authorList>
    </citation>
    <scope>NUCLEOTIDE SEQUENCE</scope>
    <source>
        <strain evidence="2">AVDCRST_MAG49</strain>
    </source>
</reference>
<accession>A0A6J4U484</accession>
<name>A0A6J4U484_9BACT</name>
<feature type="compositionally biased region" description="Polar residues" evidence="1">
    <location>
        <begin position="58"/>
        <end position="72"/>
    </location>
</feature>
<feature type="compositionally biased region" description="Polar residues" evidence="1">
    <location>
        <begin position="33"/>
        <end position="43"/>
    </location>
</feature>
<organism evidence="2">
    <name type="scientific">uncultured Thermomicrobiales bacterium</name>
    <dbReference type="NCBI Taxonomy" id="1645740"/>
    <lineage>
        <taxon>Bacteria</taxon>
        <taxon>Pseudomonadati</taxon>
        <taxon>Thermomicrobiota</taxon>
        <taxon>Thermomicrobia</taxon>
        <taxon>Thermomicrobiales</taxon>
        <taxon>environmental samples</taxon>
    </lineage>
</organism>
<protein>
    <submittedName>
        <fullName evidence="2">Uncharacterized protein</fullName>
    </submittedName>
</protein>
<proteinExistence type="predicted"/>
<dbReference type="EMBL" id="CADCWG010000050">
    <property type="protein sequence ID" value="CAA9540288.1"/>
    <property type="molecule type" value="Genomic_DNA"/>
</dbReference>